<gene>
    <name evidence="4" type="ORF">CCMP2556_LOCUS28863</name>
</gene>
<keyword evidence="2" id="KW-0812">Transmembrane</keyword>
<dbReference type="SUPFAM" id="SSF53098">
    <property type="entry name" value="Ribonuclease H-like"/>
    <property type="match status" value="1"/>
</dbReference>
<dbReference type="InterPro" id="IPR012337">
    <property type="entry name" value="RNaseH-like_sf"/>
</dbReference>
<evidence type="ECO:0000313" key="4">
    <source>
        <dbReference type="EMBL" id="CAK9058540.1"/>
    </source>
</evidence>
<dbReference type="InterPro" id="IPR001584">
    <property type="entry name" value="Integrase_cat-core"/>
</dbReference>
<keyword evidence="5" id="KW-1185">Reference proteome</keyword>
<proteinExistence type="predicted"/>
<dbReference type="Proteomes" id="UP001642484">
    <property type="component" value="Unassembled WGS sequence"/>
</dbReference>
<evidence type="ECO:0000259" key="3">
    <source>
        <dbReference type="PROSITE" id="PS50994"/>
    </source>
</evidence>
<accession>A0ABP0N436</accession>
<feature type="region of interest" description="Disordered" evidence="1">
    <location>
        <begin position="404"/>
        <end position="459"/>
    </location>
</feature>
<dbReference type="InterPro" id="IPR009050">
    <property type="entry name" value="Globin-like_sf"/>
</dbReference>
<feature type="region of interest" description="Disordered" evidence="1">
    <location>
        <begin position="253"/>
        <end position="296"/>
    </location>
</feature>
<dbReference type="Gene3D" id="3.30.420.10">
    <property type="entry name" value="Ribonuclease H-like superfamily/Ribonuclease H"/>
    <property type="match status" value="1"/>
</dbReference>
<feature type="domain" description="Integrase catalytic" evidence="3">
    <location>
        <begin position="1"/>
        <end position="161"/>
    </location>
</feature>
<evidence type="ECO:0000256" key="1">
    <source>
        <dbReference type="SAM" id="MobiDB-lite"/>
    </source>
</evidence>
<sequence>MVGLDTTEWTPPSSEVKHKILVLMDFATHYKAAKILRTMDLYKQENENTTEILKGIFDLWLSSKPKMTILVPDNAKSMVSAQARTTLSDLNIQIEVPPAKESWSHGLMERAVQEVKTVASKTTLSFPALSANAILALSIPSLNATEIVQGYTPHQWVYGKQFSFSDEDEHSMQQILPDVPGHDFISLLANRQQAEEIARKVAFDNLVILNGLDLAVCPQERLDYEIANPEDPSNWRSLADMVPKRSYIDLLPEEPTEEDVEPPPLPDEPDSTTQEAPRLPEKRHRQKSPWEPLHPLPAAVPPVGCDEYTPSEPPLNENDEQPAFISVDDQEKVNGTGTGVGSGFPTLRDRERLADRFTVKARVGFYCLLNYNGGAFSFVRREYAGRIKVILNTWSIVQKSDIAQTAMEEMPEEGEGEEGEGNEVKEDLKESTPVKGGKGGPGSAGSAGSQEMSPQSMDSADVVPIGKEMKVPTTFNEMLLFNASVMGYGSSTWMNIVLQQFDDMVKNVANFGRLQEECDVMSLVLAKYKGKINLPEFKAVTLASLRSLLPAEWDSEHEVAWAWLWENIEGLLSAMLGKPKLQEEALEQYFARIPDTVDWQTLRSQLFPSFLEATPTAQGYLKQSATRINFVAEKIILHSLEIYRAPRKMVEEISAVGLRHVGYGIPTEIFPPFVTCSVDLLKSLTQDELTIEAFRWSLSLMSKIMMRTISEGSTLVMKAINANQKFQLKRAMEVCARGQRAKELLNITAGSQSISPFYWAIDSGALMCAEVMLEDLLTIRADRDVYYYGVDALFTTHTECVQKICARAPTLMPTLLDGLVWRSRQTKEGMRRVNYYVKHLIQDLDGYFSSNLEWLVEHSDPKMVRHPTVILFSDVLWHRLASYKFILSKIYFLLILGVFIVGQAALLNHRLEETQTVAEDAVMFGCRIFNYIFSMCKLIISQANKTYRDLGNGNVRRGSGATRRDLWNLDYESSRVNSLLRGWL</sequence>
<dbReference type="Gene3D" id="1.10.490.10">
    <property type="entry name" value="Globins"/>
    <property type="match status" value="1"/>
</dbReference>
<feature type="compositionally biased region" description="Basic and acidic residues" evidence="1">
    <location>
        <begin position="422"/>
        <end position="432"/>
    </location>
</feature>
<dbReference type="SUPFAM" id="SSF46458">
    <property type="entry name" value="Globin-like"/>
    <property type="match status" value="1"/>
</dbReference>
<dbReference type="InterPro" id="IPR036397">
    <property type="entry name" value="RNaseH_sf"/>
</dbReference>
<organism evidence="4 5">
    <name type="scientific">Durusdinium trenchii</name>
    <dbReference type="NCBI Taxonomy" id="1381693"/>
    <lineage>
        <taxon>Eukaryota</taxon>
        <taxon>Sar</taxon>
        <taxon>Alveolata</taxon>
        <taxon>Dinophyceae</taxon>
        <taxon>Suessiales</taxon>
        <taxon>Symbiodiniaceae</taxon>
        <taxon>Durusdinium</taxon>
    </lineage>
</organism>
<feature type="compositionally biased region" description="Gly residues" evidence="1">
    <location>
        <begin position="436"/>
        <end position="445"/>
    </location>
</feature>
<name>A0ABP0N436_9DINO</name>
<protein>
    <recommendedName>
        <fullName evidence="3">Integrase catalytic domain-containing protein</fullName>
    </recommendedName>
</protein>
<dbReference type="InterPro" id="IPR012292">
    <property type="entry name" value="Globin/Proto"/>
</dbReference>
<feature type="compositionally biased region" description="Acidic residues" evidence="1">
    <location>
        <begin position="409"/>
        <end position="421"/>
    </location>
</feature>
<keyword evidence="2" id="KW-1133">Transmembrane helix</keyword>
<evidence type="ECO:0000313" key="5">
    <source>
        <dbReference type="Proteomes" id="UP001642484"/>
    </source>
</evidence>
<dbReference type="PROSITE" id="PS50994">
    <property type="entry name" value="INTEGRASE"/>
    <property type="match status" value="1"/>
</dbReference>
<comment type="caution">
    <text evidence="4">The sequence shown here is derived from an EMBL/GenBank/DDBJ whole genome shotgun (WGS) entry which is preliminary data.</text>
</comment>
<dbReference type="EMBL" id="CAXAMN010021362">
    <property type="protein sequence ID" value="CAK9058540.1"/>
    <property type="molecule type" value="Genomic_DNA"/>
</dbReference>
<reference evidence="4 5" key="1">
    <citation type="submission" date="2024-02" db="EMBL/GenBank/DDBJ databases">
        <authorList>
            <person name="Chen Y."/>
            <person name="Shah S."/>
            <person name="Dougan E. K."/>
            <person name="Thang M."/>
            <person name="Chan C."/>
        </authorList>
    </citation>
    <scope>NUCLEOTIDE SEQUENCE [LARGE SCALE GENOMIC DNA]</scope>
</reference>
<feature type="transmembrane region" description="Helical" evidence="2">
    <location>
        <begin position="890"/>
        <end position="907"/>
    </location>
</feature>
<keyword evidence="2" id="KW-0472">Membrane</keyword>
<evidence type="ECO:0000256" key="2">
    <source>
        <dbReference type="SAM" id="Phobius"/>
    </source>
</evidence>